<dbReference type="AlphaFoldDB" id="A0A545USI5"/>
<evidence type="ECO:0000313" key="1">
    <source>
        <dbReference type="EMBL" id="TQV92438.1"/>
    </source>
</evidence>
<comment type="caution">
    <text evidence="1">The sequence shown here is derived from an EMBL/GenBank/DDBJ whole genome shotgun (WGS) entry which is preliminary data.</text>
</comment>
<organism evidence="1 2">
    <name type="scientific">Cordyceps javanica</name>
    <dbReference type="NCBI Taxonomy" id="43265"/>
    <lineage>
        <taxon>Eukaryota</taxon>
        <taxon>Fungi</taxon>
        <taxon>Dikarya</taxon>
        <taxon>Ascomycota</taxon>
        <taxon>Pezizomycotina</taxon>
        <taxon>Sordariomycetes</taxon>
        <taxon>Hypocreomycetidae</taxon>
        <taxon>Hypocreales</taxon>
        <taxon>Cordycipitaceae</taxon>
        <taxon>Cordyceps</taxon>
    </lineage>
</organism>
<dbReference type="Proteomes" id="UP000315783">
    <property type="component" value="Unassembled WGS sequence"/>
</dbReference>
<proteinExistence type="predicted"/>
<accession>A0A545USI5</accession>
<evidence type="ECO:0000313" key="2">
    <source>
        <dbReference type="Proteomes" id="UP000315783"/>
    </source>
</evidence>
<sequence>MIRTRNDKIVVEIAKEVVQTDFLHSYINDTEHGFFFNLIRTIQRALVLSTVCQSSWRAPPCPPLDGSKRRNFVVNISDNLGLSDNGTLVVISRLYVMGMYWLVRNGIGFNDFAHGFYLLPDSASAAESHNSKNLLNRFFLRLLQGLSP</sequence>
<reference evidence="1 2" key="1">
    <citation type="journal article" date="2019" name="Appl. Microbiol. Biotechnol.">
        <title>Genome sequence of Isaria javanica and comparative genome analysis insights into family S53 peptidase evolution in fungal entomopathogens.</title>
        <authorList>
            <person name="Lin R."/>
            <person name="Zhang X."/>
            <person name="Xin B."/>
            <person name="Zou M."/>
            <person name="Gao Y."/>
            <person name="Qin F."/>
            <person name="Hu Q."/>
            <person name="Xie B."/>
            <person name="Cheng X."/>
        </authorList>
    </citation>
    <scope>NUCLEOTIDE SEQUENCE [LARGE SCALE GENOMIC DNA]</scope>
    <source>
        <strain evidence="1 2">IJ1G</strain>
    </source>
</reference>
<keyword evidence="2" id="KW-1185">Reference proteome</keyword>
<dbReference type="EMBL" id="SPUK01000015">
    <property type="protein sequence ID" value="TQV92438.1"/>
    <property type="molecule type" value="Genomic_DNA"/>
</dbReference>
<gene>
    <name evidence="1" type="ORF">IF1G_08956</name>
</gene>
<protein>
    <submittedName>
        <fullName evidence="1">Uncharacterized protein</fullName>
    </submittedName>
</protein>
<name>A0A545USI5_9HYPO</name>